<name>X1V860_9ZZZZ</name>
<gene>
    <name evidence="1" type="ORF">S12H4_31936</name>
</gene>
<proteinExistence type="predicted"/>
<reference evidence="1" key="1">
    <citation type="journal article" date="2014" name="Front. Microbiol.">
        <title>High frequency of phylogenetically diverse reductive dehalogenase-homologous genes in deep subseafloor sedimentary metagenomes.</title>
        <authorList>
            <person name="Kawai M."/>
            <person name="Futagami T."/>
            <person name="Toyoda A."/>
            <person name="Takaki Y."/>
            <person name="Nishi S."/>
            <person name="Hori S."/>
            <person name="Arai W."/>
            <person name="Tsubouchi T."/>
            <person name="Morono Y."/>
            <person name="Uchiyama I."/>
            <person name="Ito T."/>
            <person name="Fujiyama A."/>
            <person name="Inagaki F."/>
            <person name="Takami H."/>
        </authorList>
    </citation>
    <scope>NUCLEOTIDE SEQUENCE</scope>
    <source>
        <strain evidence="1">Expedition CK06-06</strain>
    </source>
</reference>
<dbReference type="EMBL" id="BARW01018685">
    <property type="protein sequence ID" value="GAJ01350.1"/>
    <property type="molecule type" value="Genomic_DNA"/>
</dbReference>
<sequence length="62" mass="7256">MALENTVEKIIERQIRETLAQQGIFNPLDKYIKLKVSFPPINFTLDKPPYLLVISPRERIES</sequence>
<protein>
    <submittedName>
        <fullName evidence="1">Uncharacterized protein</fullName>
    </submittedName>
</protein>
<feature type="non-terminal residue" evidence="1">
    <location>
        <position position="62"/>
    </location>
</feature>
<accession>X1V860</accession>
<evidence type="ECO:0000313" key="1">
    <source>
        <dbReference type="EMBL" id="GAJ01350.1"/>
    </source>
</evidence>
<organism evidence="1">
    <name type="scientific">marine sediment metagenome</name>
    <dbReference type="NCBI Taxonomy" id="412755"/>
    <lineage>
        <taxon>unclassified sequences</taxon>
        <taxon>metagenomes</taxon>
        <taxon>ecological metagenomes</taxon>
    </lineage>
</organism>
<dbReference type="AlphaFoldDB" id="X1V860"/>
<comment type="caution">
    <text evidence="1">The sequence shown here is derived from an EMBL/GenBank/DDBJ whole genome shotgun (WGS) entry which is preliminary data.</text>
</comment>